<dbReference type="EMBL" id="SACK01000002">
    <property type="protein sequence ID" value="RVU01506.1"/>
    <property type="molecule type" value="Genomic_DNA"/>
</dbReference>
<dbReference type="RefSeq" id="WP_127703880.1">
    <property type="nucleotide sequence ID" value="NZ_SACK01000002.1"/>
</dbReference>
<proteinExistence type="predicted"/>
<dbReference type="PANTHER" id="PTHR23028:SF53">
    <property type="entry name" value="ACYL_TRANSF_3 DOMAIN-CONTAINING PROTEIN"/>
    <property type="match status" value="1"/>
</dbReference>
<feature type="transmembrane region" description="Helical" evidence="1">
    <location>
        <begin position="239"/>
        <end position="260"/>
    </location>
</feature>
<keyword evidence="1" id="KW-0812">Transmembrane</keyword>
<dbReference type="GO" id="GO:0000271">
    <property type="term" value="P:polysaccharide biosynthetic process"/>
    <property type="evidence" value="ECO:0007669"/>
    <property type="project" value="TreeGrafter"/>
</dbReference>
<keyword evidence="1" id="KW-1133">Transmembrane helix</keyword>
<dbReference type="InterPro" id="IPR002656">
    <property type="entry name" value="Acyl_transf_3_dom"/>
</dbReference>
<reference evidence="3 4" key="1">
    <citation type="submission" date="2019-01" db="EMBL/GenBank/DDBJ databases">
        <authorList>
            <person name="Chen W.-M."/>
        </authorList>
    </citation>
    <scope>NUCLEOTIDE SEQUENCE [LARGE SCALE GENOMIC DNA]</scope>
    <source>
        <strain evidence="3 4">YBJ-36</strain>
    </source>
</reference>
<feature type="transmembrane region" description="Helical" evidence="1">
    <location>
        <begin position="9"/>
        <end position="27"/>
    </location>
</feature>
<keyword evidence="3" id="KW-0012">Acyltransferase</keyword>
<feature type="transmembrane region" description="Helical" evidence="1">
    <location>
        <begin position="122"/>
        <end position="140"/>
    </location>
</feature>
<keyword evidence="1" id="KW-0472">Membrane</keyword>
<dbReference type="PANTHER" id="PTHR23028">
    <property type="entry name" value="ACETYLTRANSFERASE"/>
    <property type="match status" value="1"/>
</dbReference>
<dbReference type="OrthoDB" id="290051at2"/>
<dbReference type="InterPro" id="IPR050879">
    <property type="entry name" value="Acyltransferase_3"/>
</dbReference>
<feature type="transmembrane region" description="Helical" evidence="1">
    <location>
        <begin position="297"/>
        <end position="319"/>
    </location>
</feature>
<feature type="transmembrane region" description="Helical" evidence="1">
    <location>
        <begin position="152"/>
        <end position="169"/>
    </location>
</feature>
<evidence type="ECO:0000313" key="4">
    <source>
        <dbReference type="Proteomes" id="UP000282759"/>
    </source>
</evidence>
<keyword evidence="3" id="KW-0808">Transferase</keyword>
<accession>A0A437MV59</accession>
<gene>
    <name evidence="3" type="ORF">EOD41_05945</name>
</gene>
<organism evidence="3 4">
    <name type="scientific">Mucilaginibacter limnophilus</name>
    <dbReference type="NCBI Taxonomy" id="1932778"/>
    <lineage>
        <taxon>Bacteria</taxon>
        <taxon>Pseudomonadati</taxon>
        <taxon>Bacteroidota</taxon>
        <taxon>Sphingobacteriia</taxon>
        <taxon>Sphingobacteriales</taxon>
        <taxon>Sphingobacteriaceae</taxon>
        <taxon>Mucilaginibacter</taxon>
    </lineage>
</organism>
<feature type="transmembrane region" description="Helical" evidence="1">
    <location>
        <begin position="74"/>
        <end position="92"/>
    </location>
</feature>
<dbReference type="Pfam" id="PF01757">
    <property type="entry name" value="Acyl_transf_3"/>
    <property type="match status" value="1"/>
</dbReference>
<dbReference type="GO" id="GO:0016020">
    <property type="term" value="C:membrane"/>
    <property type="evidence" value="ECO:0007669"/>
    <property type="project" value="TreeGrafter"/>
</dbReference>
<comment type="caution">
    <text evidence="3">The sequence shown here is derived from an EMBL/GenBank/DDBJ whole genome shotgun (WGS) entry which is preliminary data.</text>
</comment>
<dbReference type="GO" id="GO:0016747">
    <property type="term" value="F:acyltransferase activity, transferring groups other than amino-acyl groups"/>
    <property type="evidence" value="ECO:0007669"/>
    <property type="project" value="InterPro"/>
</dbReference>
<name>A0A437MV59_9SPHI</name>
<sequence length="338" mass="39130">MKKRILELDAFRGIAAVMVVCFHYVMNTEFGHSIFKVGVTGVDLFYLISGYVIFMTVEGRENWKNFIVSRFSRLYPPFWSALLFTSALYLIFKKDTLTPVMFIGNLTMIPHILGIEEIDHSYWSLAVEVVFYVLILIALLTKQIKNIEKWSAVGLVLLVLFHFVSPLLHVEGLLFKISYRIEFLNQAPLFIAGIIFYKMHHERPTLYRHLLVLCSFVLACFMHPKGRALQHISFTEHTIMLMIYFAMFYLFIYGLIGWIANTGTLFLGKISYSLYLIHQYFSLRILIPSLMDAGLPHLHACIVSLLIVIITAAGFAYFIEYPLHDKIRAYLKRNTTKV</sequence>
<feature type="transmembrane region" description="Helical" evidence="1">
    <location>
        <begin position="206"/>
        <end position="224"/>
    </location>
</feature>
<feature type="transmembrane region" description="Helical" evidence="1">
    <location>
        <begin position="272"/>
        <end position="291"/>
    </location>
</feature>
<feature type="transmembrane region" description="Helical" evidence="1">
    <location>
        <begin position="33"/>
        <end position="54"/>
    </location>
</feature>
<dbReference type="AlphaFoldDB" id="A0A437MV59"/>
<feature type="domain" description="Acyltransferase 3" evidence="2">
    <location>
        <begin position="6"/>
        <end position="312"/>
    </location>
</feature>
<evidence type="ECO:0000256" key="1">
    <source>
        <dbReference type="SAM" id="Phobius"/>
    </source>
</evidence>
<evidence type="ECO:0000259" key="2">
    <source>
        <dbReference type="Pfam" id="PF01757"/>
    </source>
</evidence>
<protein>
    <submittedName>
        <fullName evidence="3">Acyltransferase</fullName>
    </submittedName>
</protein>
<evidence type="ECO:0000313" key="3">
    <source>
        <dbReference type="EMBL" id="RVU01506.1"/>
    </source>
</evidence>
<dbReference type="Proteomes" id="UP000282759">
    <property type="component" value="Unassembled WGS sequence"/>
</dbReference>
<keyword evidence="4" id="KW-1185">Reference proteome</keyword>